<dbReference type="InterPro" id="IPR001119">
    <property type="entry name" value="SLH_dom"/>
</dbReference>
<protein>
    <recommendedName>
        <fullName evidence="2">SLH domain-containing protein</fullName>
    </recommendedName>
</protein>
<evidence type="ECO:0000313" key="4">
    <source>
        <dbReference type="Proteomes" id="UP000029518"/>
    </source>
</evidence>
<dbReference type="KEGG" id="pbd:PBOR_33650"/>
<evidence type="ECO:0000259" key="2">
    <source>
        <dbReference type="PROSITE" id="PS51272"/>
    </source>
</evidence>
<feature type="domain" description="SLH" evidence="2">
    <location>
        <begin position="104"/>
        <end position="169"/>
    </location>
</feature>
<proteinExistence type="predicted"/>
<dbReference type="Proteomes" id="UP000029518">
    <property type="component" value="Chromosome"/>
</dbReference>
<accession>A0A089LK76</accession>
<dbReference type="RefSeq" id="WP_042218090.1">
    <property type="nucleotide sequence ID" value="NZ_CP009285.1"/>
</dbReference>
<evidence type="ECO:0000256" key="1">
    <source>
        <dbReference type="ARBA" id="ARBA00022729"/>
    </source>
</evidence>
<evidence type="ECO:0000313" key="3">
    <source>
        <dbReference type="EMBL" id="AIQ61297.1"/>
    </source>
</evidence>
<sequence length="912" mass="95097">MSDMSYPTKEKSQFMNVQGGEKKVMKKILSVALSTAMAFSMFASVAFGETAQATPQQAFDALAAKGILNGYPDGQAHLEKDLTRAEFAKIVTKLFGLTEVTGKLSYKDKGYTATNWAVPYIEAVTAANLMQGKDTVKGIFDYNGKVTVEEVAAVLFRALKLEQPTTTDNSASVWAKGYAQAVINAGLVAQTTNFKANATRSLVVSTAYAVDQLSVQPTLTVASAEAVSPTSVVVTFSDKTTQTVELTTALVEGVETTISFKHLEKDYTAKVTLAAPKVISAEAPNAKQLVVKFNRAIDADSVISDGKLIADVIKVVTVTGQTVTAAGSSASLNTAGTELTITFNVNEYDYLKGQYTIVVSDDVLTTSGSAVAAYTTLISVADVAAPTVKTINAVAKTTTNKVYVQFSEPVKPAGIIATVNGVAASVYRESADTFSLTAGTLNSGTSYDVSLTNVSDFASNVAAPIKTTVTVVSDTAAPTVVSITPVSDQYVNVKFNKKVSYESFNGNVGLLKADGDKIGNMNVITKEDSDTIKLQVPSNFDFPTSGAFTGTLQFGATVRDTLGNTLGTALSQQISLTKDSTAPSVASATYGSKGLVITFNEDITFLGSPATIRVINNATGAYVTTGVDFSGQVVSGAKVTFPKVTGLSGDYTLRIDKELVKDLSKAGNKSAAATVVVTAATTTSNDTDRPTVTGITYTETASEEAGFIQFNVHVEDTVGLNAATLRENSSYTLGSKALPSTSFVLIERTDGGAASSALKKAIAKVFVPKSGISKTEAIEFVAFGLTDTAGNVATVTDKAVIKPVLTDGVAPTLTAAVVNAGNTGLLTLTFSEKVKNVDGGDFTVLVNGTEVAVTSANEGTGSDADKWHLTLAGYSDLNASNVNAIKVTVKKTSNITDTSNNGITTETEVYAK</sequence>
<keyword evidence="4" id="KW-1185">Reference proteome</keyword>
<dbReference type="Gene3D" id="2.60.40.1220">
    <property type="match status" value="1"/>
</dbReference>
<keyword evidence="1" id="KW-0732">Signal</keyword>
<dbReference type="EMBL" id="CP009285">
    <property type="protein sequence ID" value="AIQ61297.1"/>
    <property type="molecule type" value="Genomic_DNA"/>
</dbReference>
<organism evidence="3 4">
    <name type="scientific">Paenibacillus borealis</name>
    <dbReference type="NCBI Taxonomy" id="160799"/>
    <lineage>
        <taxon>Bacteria</taxon>
        <taxon>Bacillati</taxon>
        <taxon>Bacillota</taxon>
        <taxon>Bacilli</taxon>
        <taxon>Bacillales</taxon>
        <taxon>Paenibacillaceae</taxon>
        <taxon>Paenibacillus</taxon>
    </lineage>
</organism>
<dbReference type="AlphaFoldDB" id="A0A089LK76"/>
<dbReference type="InterPro" id="IPR014755">
    <property type="entry name" value="Cu-Rt/internalin_Ig-like"/>
</dbReference>
<dbReference type="PROSITE" id="PS51272">
    <property type="entry name" value="SLH"/>
    <property type="match status" value="2"/>
</dbReference>
<gene>
    <name evidence="3" type="ORF">PBOR_33650</name>
</gene>
<reference evidence="3" key="1">
    <citation type="submission" date="2014-08" db="EMBL/GenBank/DDBJ databases">
        <title>Comparative genomics of the Paenibacillus odorifer group.</title>
        <authorList>
            <person name="den Bakker H.C."/>
            <person name="Tsai Y.-C.Y.-C."/>
            <person name="Martin N."/>
            <person name="Korlach J."/>
            <person name="Wiedmann M."/>
        </authorList>
    </citation>
    <scope>NUCLEOTIDE SEQUENCE [LARGE SCALE GENOMIC DNA]</scope>
    <source>
        <strain evidence="3">DSM 13188</strain>
    </source>
</reference>
<name>A0A089LK76_PAEBO</name>
<feature type="domain" description="SLH" evidence="2">
    <location>
        <begin position="42"/>
        <end position="103"/>
    </location>
</feature>
<dbReference type="HOGENOM" id="CLU_318808_0_0_9"/>
<dbReference type="OrthoDB" id="1706086at2"/>